<dbReference type="EMBL" id="DVOD01000018">
    <property type="protein sequence ID" value="HIU91974.1"/>
    <property type="molecule type" value="Genomic_DNA"/>
</dbReference>
<feature type="transmembrane region" description="Helical" evidence="1">
    <location>
        <begin position="136"/>
        <end position="160"/>
    </location>
</feature>
<dbReference type="Proteomes" id="UP000886748">
    <property type="component" value="Unassembled WGS sequence"/>
</dbReference>
<keyword evidence="1" id="KW-1133">Transmembrane helix</keyword>
<dbReference type="InterPro" id="IPR025098">
    <property type="entry name" value="DUF4013"/>
</dbReference>
<dbReference type="AlphaFoldDB" id="A0A9D1SR05"/>
<protein>
    <submittedName>
        <fullName evidence="2">DUF4013 domain-containing protein</fullName>
    </submittedName>
</protein>
<reference evidence="2" key="1">
    <citation type="submission" date="2020-10" db="EMBL/GenBank/DDBJ databases">
        <authorList>
            <person name="Gilroy R."/>
        </authorList>
    </citation>
    <scope>NUCLEOTIDE SEQUENCE</scope>
    <source>
        <strain evidence="2">CHK154-7741</strain>
    </source>
</reference>
<comment type="caution">
    <text evidence="2">The sequence shown here is derived from an EMBL/GenBank/DDBJ whole genome shotgun (WGS) entry which is preliminary data.</text>
</comment>
<dbReference type="Pfam" id="PF13197">
    <property type="entry name" value="DUF4013"/>
    <property type="match status" value="1"/>
</dbReference>
<proteinExistence type="predicted"/>
<gene>
    <name evidence="2" type="ORF">IAD26_02445</name>
</gene>
<keyword evidence="1" id="KW-0472">Membrane</keyword>
<evidence type="ECO:0000313" key="2">
    <source>
        <dbReference type="EMBL" id="HIU91974.1"/>
    </source>
</evidence>
<feature type="transmembrane region" description="Helical" evidence="1">
    <location>
        <begin position="210"/>
        <end position="231"/>
    </location>
</feature>
<reference evidence="2" key="2">
    <citation type="journal article" date="2021" name="PeerJ">
        <title>Extensive microbial diversity within the chicken gut microbiome revealed by metagenomics and culture.</title>
        <authorList>
            <person name="Gilroy R."/>
            <person name="Ravi A."/>
            <person name="Getino M."/>
            <person name="Pursley I."/>
            <person name="Horton D.L."/>
            <person name="Alikhan N.F."/>
            <person name="Baker D."/>
            <person name="Gharbi K."/>
            <person name="Hall N."/>
            <person name="Watson M."/>
            <person name="Adriaenssens E.M."/>
            <person name="Foster-Nyarko E."/>
            <person name="Jarju S."/>
            <person name="Secka A."/>
            <person name="Antonio M."/>
            <person name="Oren A."/>
            <person name="Chaudhuri R.R."/>
            <person name="La Ragione R."/>
            <person name="Hildebrand F."/>
            <person name="Pallen M.J."/>
        </authorList>
    </citation>
    <scope>NUCLEOTIDE SEQUENCE</scope>
    <source>
        <strain evidence="2">CHK154-7741</strain>
    </source>
</reference>
<evidence type="ECO:0000256" key="1">
    <source>
        <dbReference type="SAM" id="Phobius"/>
    </source>
</evidence>
<keyword evidence="1" id="KW-0812">Transmembrane</keyword>
<name>A0A9D1SR05_9CLOT</name>
<feature type="transmembrane region" description="Helical" evidence="1">
    <location>
        <begin position="181"/>
        <end position="204"/>
    </location>
</feature>
<evidence type="ECO:0000313" key="3">
    <source>
        <dbReference type="Proteomes" id="UP000886748"/>
    </source>
</evidence>
<accession>A0A9D1SR05</accession>
<feature type="transmembrane region" description="Helical" evidence="1">
    <location>
        <begin position="21"/>
        <end position="39"/>
    </location>
</feature>
<feature type="transmembrane region" description="Helical" evidence="1">
    <location>
        <begin position="51"/>
        <end position="73"/>
    </location>
</feature>
<feature type="transmembrane region" description="Helical" evidence="1">
    <location>
        <begin position="93"/>
        <end position="124"/>
    </location>
</feature>
<organism evidence="2 3">
    <name type="scientific">Candidatus Limenecus avicola</name>
    <dbReference type="NCBI Taxonomy" id="2840847"/>
    <lineage>
        <taxon>Bacteria</taxon>
        <taxon>Bacillati</taxon>
        <taxon>Bacillota</taxon>
        <taxon>Clostridia</taxon>
        <taxon>Eubacteriales</taxon>
        <taxon>Clostridiaceae</taxon>
        <taxon>Clostridiaceae incertae sedis</taxon>
        <taxon>Candidatus Limenecus</taxon>
    </lineage>
</organism>
<sequence length="249" mass="28641">MGISLKQAFAFVPQDPKWITKVFIGGLILFFPSFVFIFPGVKRLLFDPINYYLITLFGLIFLTTGLAVSGYFFKTVHNRIIHDKGRLPSWKYFSYYIYVGLKSYIGGFIISIPFLMILALLMFFAPMTFGRELIPFIMIAGIVHIIYTAFYVMLALNFSLDFRISSFLNIKKAYSLIKDNLINYVLLVFDCLLVAVCNLILSFILLNGQILVLLLPFVSFYVCLVYTDLFAQFAITTGEEKYDENKCYV</sequence>